<dbReference type="WBParaSite" id="ASIM_0000202101-mRNA-1">
    <property type="protein sequence ID" value="ASIM_0000202101-mRNA-1"/>
    <property type="gene ID" value="ASIM_0000202101"/>
</dbReference>
<accession>A0A0M3J3A8</accession>
<dbReference type="EMBL" id="UYRR01002257">
    <property type="protein sequence ID" value="VDK19419.1"/>
    <property type="molecule type" value="Genomic_DNA"/>
</dbReference>
<sequence>MLTGISEYSVIFNMVHFIALQCKTVYSCVSMDVFEVQRYIELDLTAQLNESVEENFEEVTSNIIILFADTDHAEMIIQNVPIFSMSGKVCILSEQASLASHLPTGCLSVRLRQNALSALRDAMMIIRNGIGMLTDYDIDPPKQCSGNMVNSEWTNTLGNKLYRHLITNTVFDDTPIQFNDKGDRIKTDYDITNSIDGRLQVIGHMSGTQQRIEINETKIVWLGGTRTKPLEITLPKHLRAVTVSDQPFVYTVPTVDSARCYQMQSFIVDGINVEGPWFACPRRNNDSTTEMFCCAGYAIELLANLA</sequence>
<dbReference type="Proteomes" id="UP000267096">
    <property type="component" value="Unassembled WGS sequence"/>
</dbReference>
<protein>
    <submittedName>
        <fullName evidence="3">Glutamate receptor ionotropic, NMDA 1 (inferred by orthology to a human protein)</fullName>
    </submittedName>
</protein>
<dbReference type="Gene3D" id="3.40.50.2300">
    <property type="match status" value="1"/>
</dbReference>
<evidence type="ECO:0000313" key="3">
    <source>
        <dbReference type="WBParaSite" id="ASIM_0000202101-mRNA-1"/>
    </source>
</evidence>
<reference evidence="3" key="1">
    <citation type="submission" date="2017-02" db="UniProtKB">
        <authorList>
            <consortium name="WormBaseParasite"/>
        </authorList>
    </citation>
    <scope>IDENTIFICATION</scope>
</reference>
<dbReference type="SUPFAM" id="SSF53822">
    <property type="entry name" value="Periplasmic binding protein-like I"/>
    <property type="match status" value="1"/>
</dbReference>
<dbReference type="AlphaFoldDB" id="A0A0M3J3A8"/>
<evidence type="ECO:0000313" key="2">
    <source>
        <dbReference type="Proteomes" id="UP000267096"/>
    </source>
</evidence>
<evidence type="ECO:0000313" key="1">
    <source>
        <dbReference type="EMBL" id="VDK19419.1"/>
    </source>
</evidence>
<gene>
    <name evidence="1" type="ORF">ASIM_LOCUS1890</name>
</gene>
<name>A0A0M3J3A8_ANISI</name>
<proteinExistence type="predicted"/>
<dbReference type="InterPro" id="IPR028082">
    <property type="entry name" value="Peripla_BP_I"/>
</dbReference>
<dbReference type="Gene3D" id="3.40.190.10">
    <property type="entry name" value="Periplasmic binding protein-like II"/>
    <property type="match status" value="1"/>
</dbReference>
<organism evidence="3">
    <name type="scientific">Anisakis simplex</name>
    <name type="common">Herring worm</name>
    <dbReference type="NCBI Taxonomy" id="6269"/>
    <lineage>
        <taxon>Eukaryota</taxon>
        <taxon>Metazoa</taxon>
        <taxon>Ecdysozoa</taxon>
        <taxon>Nematoda</taxon>
        <taxon>Chromadorea</taxon>
        <taxon>Rhabditida</taxon>
        <taxon>Spirurina</taxon>
        <taxon>Ascaridomorpha</taxon>
        <taxon>Ascaridoidea</taxon>
        <taxon>Anisakidae</taxon>
        <taxon>Anisakis</taxon>
        <taxon>Anisakis simplex complex</taxon>
    </lineage>
</organism>
<reference evidence="1 2" key="2">
    <citation type="submission" date="2018-11" db="EMBL/GenBank/DDBJ databases">
        <authorList>
            <consortium name="Pathogen Informatics"/>
        </authorList>
    </citation>
    <scope>NUCLEOTIDE SEQUENCE [LARGE SCALE GENOMIC DNA]</scope>
</reference>
<dbReference type="OrthoDB" id="5866180at2759"/>
<keyword evidence="2" id="KW-1185">Reference proteome</keyword>